<reference evidence="1" key="1">
    <citation type="submission" date="2024-12" db="EMBL/GenBank/DDBJ databases">
        <title>Comparative genomics and development of molecular markers within Purpureocillium lilacinum and among Purpureocillium species.</title>
        <authorList>
            <person name="Yeh Z.-Y."/>
            <person name="Ni N.-T."/>
            <person name="Lo P.-H."/>
            <person name="Mushyakhwo K."/>
            <person name="Lin C.-F."/>
            <person name="Nai Y.-S."/>
        </authorList>
    </citation>
    <scope>NUCLEOTIDE SEQUENCE</scope>
    <source>
        <strain evidence="1">NCHU-NPUST-175</strain>
    </source>
</reference>
<name>A0ACC4DDP0_PURLI</name>
<protein>
    <submittedName>
        <fullName evidence="1">Uncharacterized protein</fullName>
    </submittedName>
</protein>
<proteinExistence type="predicted"/>
<evidence type="ECO:0000313" key="1">
    <source>
        <dbReference type="EMBL" id="KAL3954475.1"/>
    </source>
</evidence>
<accession>A0ACC4DDP0</accession>
<evidence type="ECO:0000313" key="2">
    <source>
        <dbReference type="Proteomes" id="UP001638806"/>
    </source>
</evidence>
<dbReference type="EMBL" id="JBGNUJ010000010">
    <property type="protein sequence ID" value="KAL3954475.1"/>
    <property type="molecule type" value="Genomic_DNA"/>
</dbReference>
<dbReference type="Proteomes" id="UP001638806">
    <property type="component" value="Unassembled WGS sequence"/>
</dbReference>
<keyword evidence="2" id="KW-1185">Reference proteome</keyword>
<sequence length="280" mass="32043">MAIQEEFGDFPSGLAALQPDRRNPNLDPHAVGWLTALKDNIHRSGDVAYGKGSWGFTVLRTVYTEESDALFPVAIKALEQWITNYYVHLHRFPWFGTQGERCQKTDGSANEEISRRFRIEVLEDKDTMNFPTLAGASHETIQALVDRFNQWVVDVGEDPMAEYPSNPRLAGCLAVDLVSLDSLVKLSQEPIPPLRAAVDLEEKQQWRDRAFAYLWAIDARAVGRFVAGVTEHWERGWAKLHAEDIPDAWFFKASHWDWQSSWLISDHTVDECGDFWFMMT</sequence>
<gene>
    <name evidence="1" type="ORF">ACCO45_010038</name>
</gene>
<organism evidence="1 2">
    <name type="scientific">Purpureocillium lilacinum</name>
    <name type="common">Paecilomyces lilacinus</name>
    <dbReference type="NCBI Taxonomy" id="33203"/>
    <lineage>
        <taxon>Eukaryota</taxon>
        <taxon>Fungi</taxon>
        <taxon>Dikarya</taxon>
        <taxon>Ascomycota</taxon>
        <taxon>Pezizomycotina</taxon>
        <taxon>Sordariomycetes</taxon>
        <taxon>Hypocreomycetidae</taxon>
        <taxon>Hypocreales</taxon>
        <taxon>Ophiocordycipitaceae</taxon>
        <taxon>Purpureocillium</taxon>
    </lineage>
</organism>
<comment type="caution">
    <text evidence="1">The sequence shown here is derived from an EMBL/GenBank/DDBJ whole genome shotgun (WGS) entry which is preliminary data.</text>
</comment>